<proteinExistence type="evidence at protein level"/>
<accession>A0ACD6BAV3</accession>
<keyword evidence="1" id="KW-0002">3D-structure</keyword>
<dbReference type="EC" id="3.1.1.73" evidence="1"/>
<organism evidence="1">
    <name type="scientific">uncultured bacterium</name>
    <dbReference type="NCBI Taxonomy" id="77133"/>
    <lineage>
        <taxon>Bacteria</taxon>
        <taxon>environmental samples</taxon>
    </lineage>
</organism>
<sequence>MEDFKPTSTNQPGRQYPQVNSEGRVRARIEAPQAHTVLLDIGGVRYPMTQGEDGAWIGDSRPQDEGFHYYQLVIDGARVPDPGSLYFFGANRWGSGVEVPAHDQDFYAIKDVPHGRVQKILFPSGSTSTIRRAFVYTPPDYGKDLSKRYPVLYLQHGWGEDETGWANQGRVNLIMDNLIAEGKARPFIIVMTYGMTNEIRFGGIREFDIRPFQTVLVDELIPYIDANFRTRSDQPHRAMAGLSMGGMETRLITMNNLDLFSHIGLFSGGTISASDITDRDVFKQKIKLVFVSCGSRENPGRFRPAVDSLQQAGISAVSYVSPDTAHEWQTWRRSFYQFAQLLFQL</sequence>
<protein>
    <submittedName>
        <fullName evidence="1">Ferulic acid esterase</fullName>
        <ecNumber evidence="1">3.1.1.73</ecNumber>
    </submittedName>
</protein>
<dbReference type="PDB" id="6RZO">
    <property type="method" value="X-ray"/>
    <property type="resolution" value="1.63 A"/>
    <property type="chains" value="B=1-345"/>
</dbReference>
<reference evidence="1" key="1">
    <citation type="journal article" date="2019" name="J. Biol. Chem.">
        <title>A carbohydrate-binding family 48 module enables feruloyl esterase action on polymeric arabinoxylan.</title>
        <authorList>
            <person name="Holck J."/>
            <person name="Fredslund F."/>
            <person name="Moller M.S."/>
            <person name="Brask J."/>
            <person name="Krogh K.B.R.M."/>
            <person name="Lange L."/>
            <person name="Welner D.H."/>
            <person name="Svensson B."/>
            <person name="Meyer A.S."/>
            <person name="Wilkens C."/>
        </authorList>
    </citation>
    <scope>X-RAY CRYSTALLOGRAPHY (1.63 ANGSTROMS)</scope>
</reference>
<accession>A0A5S8WFA2</accession>
<name>A0ACD6BAV3_9BACT</name>
<evidence type="ECO:0000313" key="1">
    <source>
        <dbReference type="PDB" id="6RZO"/>
    </source>
</evidence>